<dbReference type="Proteomes" id="UP000535511">
    <property type="component" value="Unassembled WGS sequence"/>
</dbReference>
<evidence type="ECO:0000256" key="2">
    <source>
        <dbReference type="ARBA" id="ARBA00023315"/>
    </source>
</evidence>
<protein>
    <submittedName>
        <fullName evidence="4">GNAT superfamily N-acetyltransferase</fullName>
    </submittedName>
</protein>
<dbReference type="InterPro" id="IPR050832">
    <property type="entry name" value="Bact_Acetyltransf"/>
</dbReference>
<evidence type="ECO:0000256" key="1">
    <source>
        <dbReference type="ARBA" id="ARBA00022679"/>
    </source>
</evidence>
<dbReference type="SUPFAM" id="SSF55729">
    <property type="entry name" value="Acyl-CoA N-acyltransferases (Nat)"/>
    <property type="match status" value="1"/>
</dbReference>
<reference evidence="4 5" key="1">
    <citation type="submission" date="2020-07" db="EMBL/GenBank/DDBJ databases">
        <title>Sequencing the genomes of 1000 actinobacteria strains.</title>
        <authorList>
            <person name="Klenk H.-P."/>
        </authorList>
    </citation>
    <scope>NUCLEOTIDE SEQUENCE [LARGE SCALE GENOMIC DNA]</scope>
    <source>
        <strain evidence="4 5">DSM 21350</strain>
    </source>
</reference>
<dbReference type="InterPro" id="IPR000182">
    <property type="entry name" value="GNAT_dom"/>
</dbReference>
<keyword evidence="5" id="KW-1185">Reference proteome</keyword>
<evidence type="ECO:0000259" key="3">
    <source>
        <dbReference type="PROSITE" id="PS51186"/>
    </source>
</evidence>
<dbReference type="GO" id="GO:0016747">
    <property type="term" value="F:acyltransferase activity, transferring groups other than amino-acyl groups"/>
    <property type="evidence" value="ECO:0007669"/>
    <property type="project" value="InterPro"/>
</dbReference>
<comment type="caution">
    <text evidence="4">The sequence shown here is derived from an EMBL/GenBank/DDBJ whole genome shotgun (WGS) entry which is preliminary data.</text>
</comment>
<feature type="domain" description="N-acetyltransferase" evidence="3">
    <location>
        <begin position="5"/>
        <end position="152"/>
    </location>
</feature>
<dbReference type="Pfam" id="PF13508">
    <property type="entry name" value="Acetyltransf_7"/>
    <property type="match status" value="1"/>
</dbReference>
<sequence length="154" mass="16937">MPQDLLLRPGTAEDLPALAALHLRVRDAAYPLMPRRVHDDADVTAWVAGWDLLHSEVWVAEAARAPVGYARIHEDWLEDLYVDPDAAGQGVGSALLDLVRARRPGGFGLWVFVSNTRAIGFYRHHGLVEVTRTDGAGNEEREPDIHMAWPGATG</sequence>
<dbReference type="PANTHER" id="PTHR43877">
    <property type="entry name" value="AMINOALKYLPHOSPHONATE N-ACETYLTRANSFERASE-RELATED-RELATED"/>
    <property type="match status" value="1"/>
</dbReference>
<dbReference type="CDD" id="cd04301">
    <property type="entry name" value="NAT_SF"/>
    <property type="match status" value="1"/>
</dbReference>
<dbReference type="PROSITE" id="PS51186">
    <property type="entry name" value="GNAT"/>
    <property type="match status" value="1"/>
</dbReference>
<name>A0A7Y9E5G2_9ACTN</name>
<dbReference type="RefSeq" id="WP_246298469.1">
    <property type="nucleotide sequence ID" value="NZ_JACCBG010000001.1"/>
</dbReference>
<evidence type="ECO:0000313" key="4">
    <source>
        <dbReference type="EMBL" id="NYD41490.1"/>
    </source>
</evidence>
<keyword evidence="2" id="KW-0012">Acyltransferase</keyword>
<organism evidence="4 5">
    <name type="scientific">Nocardioides panaciterrulae</name>
    <dbReference type="NCBI Taxonomy" id="661492"/>
    <lineage>
        <taxon>Bacteria</taxon>
        <taxon>Bacillati</taxon>
        <taxon>Actinomycetota</taxon>
        <taxon>Actinomycetes</taxon>
        <taxon>Propionibacteriales</taxon>
        <taxon>Nocardioidaceae</taxon>
        <taxon>Nocardioides</taxon>
    </lineage>
</organism>
<proteinExistence type="predicted"/>
<dbReference type="AlphaFoldDB" id="A0A7Y9E5G2"/>
<dbReference type="InterPro" id="IPR016181">
    <property type="entry name" value="Acyl_CoA_acyltransferase"/>
</dbReference>
<keyword evidence="1 4" id="KW-0808">Transferase</keyword>
<gene>
    <name evidence="4" type="ORF">BJZ21_001573</name>
</gene>
<dbReference type="Gene3D" id="3.40.630.30">
    <property type="match status" value="1"/>
</dbReference>
<accession>A0A7Y9E5G2</accession>
<dbReference type="EMBL" id="JACCBG010000001">
    <property type="protein sequence ID" value="NYD41490.1"/>
    <property type="molecule type" value="Genomic_DNA"/>
</dbReference>
<evidence type="ECO:0000313" key="5">
    <source>
        <dbReference type="Proteomes" id="UP000535511"/>
    </source>
</evidence>